<gene>
    <name evidence="1" type="ORF">SAMN04488502_101494</name>
</gene>
<accession>A0A1G9LWV5</accession>
<dbReference type="RefSeq" id="WP_139164427.1">
    <property type="nucleotide sequence ID" value="NZ_FNHB01000001.1"/>
</dbReference>
<proteinExistence type="predicted"/>
<evidence type="ECO:0000313" key="1">
    <source>
        <dbReference type="EMBL" id="SDL66426.1"/>
    </source>
</evidence>
<dbReference type="OrthoDB" id="1842753at2"/>
<sequence>MDGNSNGINFLIYDLKEVLANRIKEVEANRKRLKSIMESSEGILRAEVRLTEPKSIRAYTDKTDTSKQIAVLAKNSRDIFLATFVRVVPFGDFYKKDTATKIIQKEVQDMTLRRRMLRLMALIPKKKSLYLAQKEMNDRNIEKIIAMFTKINVSPVTISKRHEAKYLKNLYSFLL</sequence>
<protein>
    <submittedName>
        <fullName evidence="1">Uncharacterized protein</fullName>
    </submittedName>
</protein>
<reference evidence="1 2" key="1">
    <citation type="submission" date="2016-10" db="EMBL/GenBank/DDBJ databases">
        <authorList>
            <person name="de Groot N.N."/>
        </authorList>
    </citation>
    <scope>NUCLEOTIDE SEQUENCE [LARGE SCALE GENOMIC DNA]</scope>
    <source>
        <strain evidence="1 2">DSM 1736</strain>
    </source>
</reference>
<dbReference type="Proteomes" id="UP000214880">
    <property type="component" value="Unassembled WGS sequence"/>
</dbReference>
<evidence type="ECO:0000313" key="2">
    <source>
        <dbReference type="Proteomes" id="UP000214880"/>
    </source>
</evidence>
<dbReference type="EMBL" id="FNHB01000001">
    <property type="protein sequence ID" value="SDL66426.1"/>
    <property type="molecule type" value="Genomic_DNA"/>
</dbReference>
<dbReference type="STRING" id="146817.SAMN04488502_101494"/>
<dbReference type="AlphaFoldDB" id="A0A1G9LWV5"/>
<organism evidence="1 2">
    <name type="scientific">Dendrosporobacter quercicolus</name>
    <dbReference type="NCBI Taxonomy" id="146817"/>
    <lineage>
        <taxon>Bacteria</taxon>
        <taxon>Bacillati</taxon>
        <taxon>Bacillota</taxon>
        <taxon>Negativicutes</taxon>
        <taxon>Selenomonadales</taxon>
        <taxon>Sporomusaceae</taxon>
        <taxon>Dendrosporobacter</taxon>
    </lineage>
</organism>
<keyword evidence="2" id="KW-1185">Reference proteome</keyword>
<name>A0A1G9LWV5_9FIRM</name>